<name>A0A0L0W6I5_GOTPU</name>
<dbReference type="OrthoDB" id="2381770at2"/>
<evidence type="ECO:0000313" key="2">
    <source>
        <dbReference type="Proteomes" id="UP000037267"/>
    </source>
</evidence>
<dbReference type="AlphaFoldDB" id="A0A0L0W6I5"/>
<protein>
    <recommendedName>
        <fullName evidence="3">MazG-like family</fullName>
    </recommendedName>
</protein>
<reference evidence="2" key="1">
    <citation type="submission" date="2015-07" db="EMBL/GenBank/DDBJ databases">
        <title>Draft genome sequence of the purine-degrading Gottschalkia purinilyticum DSM 1384 (formerly Clostridium purinilyticum).</title>
        <authorList>
            <person name="Poehlein A."/>
            <person name="Schiel-Bengelsdorf B."/>
            <person name="Bengelsdorf F.R."/>
            <person name="Daniel R."/>
            <person name="Duerre P."/>
        </authorList>
    </citation>
    <scope>NUCLEOTIDE SEQUENCE [LARGE SCALE GENOMIC DNA]</scope>
    <source>
        <strain evidence="2">DSM 1384</strain>
    </source>
</reference>
<keyword evidence="2" id="KW-1185">Reference proteome</keyword>
<evidence type="ECO:0000313" key="1">
    <source>
        <dbReference type="EMBL" id="KNF07139.1"/>
    </source>
</evidence>
<proteinExistence type="predicted"/>
<gene>
    <name evidence="1" type="ORF">CLPU_23c00220</name>
</gene>
<organism evidence="1 2">
    <name type="scientific">Gottschalkia purinilytica</name>
    <name type="common">Clostridium purinilyticum</name>
    <dbReference type="NCBI Taxonomy" id="1503"/>
    <lineage>
        <taxon>Bacteria</taxon>
        <taxon>Bacillati</taxon>
        <taxon>Bacillota</taxon>
        <taxon>Tissierellia</taxon>
        <taxon>Tissierellales</taxon>
        <taxon>Gottschalkiaceae</taxon>
        <taxon>Gottschalkia</taxon>
    </lineage>
</organism>
<dbReference type="Pfam" id="PF12643">
    <property type="entry name" value="MazG-like"/>
    <property type="match status" value="1"/>
</dbReference>
<dbReference type="EMBL" id="LGSS01000023">
    <property type="protein sequence ID" value="KNF07139.1"/>
    <property type="molecule type" value="Genomic_DNA"/>
</dbReference>
<dbReference type="PATRIC" id="fig|1503.3.peg.1394"/>
<comment type="caution">
    <text evidence="1">The sequence shown here is derived from an EMBL/GenBank/DDBJ whole genome shotgun (WGS) entry which is preliminary data.</text>
</comment>
<dbReference type="Proteomes" id="UP000037267">
    <property type="component" value="Unassembled WGS sequence"/>
</dbReference>
<sequence length="107" mass="12277">MSTNKKSIDITRNVKIIEWLKSELLTAIASLYEIFVKGVQNSQEVVLDIISNIILVTYLLGKRLGLSFESIDAKIEDKAKLGMIEEHNIEKWYGDLGNLLQHFKSRR</sequence>
<dbReference type="GO" id="GO:0009143">
    <property type="term" value="P:nucleoside triphosphate catabolic process"/>
    <property type="evidence" value="ECO:0007669"/>
    <property type="project" value="InterPro"/>
</dbReference>
<dbReference type="STRING" id="1503.CLPU_23c00220"/>
<dbReference type="RefSeq" id="WP_050378795.1">
    <property type="nucleotide sequence ID" value="NZ_LGSS01000023.1"/>
</dbReference>
<dbReference type="GO" id="GO:0047429">
    <property type="term" value="F:nucleoside triphosphate diphosphatase activity"/>
    <property type="evidence" value="ECO:0007669"/>
    <property type="project" value="InterPro"/>
</dbReference>
<accession>A0A0L0W6I5</accession>
<dbReference type="InterPro" id="IPR025984">
    <property type="entry name" value="DCTPP"/>
</dbReference>
<evidence type="ECO:0008006" key="3">
    <source>
        <dbReference type="Google" id="ProtNLM"/>
    </source>
</evidence>